<evidence type="ECO:0000313" key="4">
    <source>
        <dbReference type="EMBL" id="KAF2826303.1"/>
    </source>
</evidence>
<dbReference type="SMART" id="SM00248">
    <property type="entry name" value="ANK"/>
    <property type="match status" value="9"/>
</dbReference>
<dbReference type="InterPro" id="IPR056884">
    <property type="entry name" value="NPHP3-like_N"/>
</dbReference>
<reference evidence="4" key="1">
    <citation type="journal article" date="2020" name="Stud. Mycol.">
        <title>101 Dothideomycetes genomes: a test case for predicting lifestyles and emergence of pathogens.</title>
        <authorList>
            <person name="Haridas S."/>
            <person name="Albert R."/>
            <person name="Binder M."/>
            <person name="Bloem J."/>
            <person name="Labutti K."/>
            <person name="Salamov A."/>
            <person name="Andreopoulos B."/>
            <person name="Baker S."/>
            <person name="Barry K."/>
            <person name="Bills G."/>
            <person name="Bluhm B."/>
            <person name="Cannon C."/>
            <person name="Castanera R."/>
            <person name="Culley D."/>
            <person name="Daum C."/>
            <person name="Ezra D."/>
            <person name="Gonzalez J."/>
            <person name="Henrissat B."/>
            <person name="Kuo A."/>
            <person name="Liang C."/>
            <person name="Lipzen A."/>
            <person name="Lutzoni F."/>
            <person name="Magnuson J."/>
            <person name="Mondo S."/>
            <person name="Nolan M."/>
            <person name="Ohm R."/>
            <person name="Pangilinan J."/>
            <person name="Park H.-J."/>
            <person name="Ramirez L."/>
            <person name="Alfaro M."/>
            <person name="Sun H."/>
            <person name="Tritt A."/>
            <person name="Yoshinaga Y."/>
            <person name="Zwiers L.-H."/>
            <person name="Turgeon B."/>
            <person name="Goodwin S."/>
            <person name="Spatafora J."/>
            <person name="Crous P."/>
            <person name="Grigoriev I."/>
        </authorList>
    </citation>
    <scope>NUCLEOTIDE SEQUENCE</scope>
    <source>
        <strain evidence="4">CBS 113818</strain>
    </source>
</reference>
<dbReference type="Gene3D" id="3.40.50.300">
    <property type="entry name" value="P-loop containing nucleotide triphosphate hydrolases"/>
    <property type="match status" value="1"/>
</dbReference>
<gene>
    <name evidence="4" type="ORF">CC86DRAFT_467052</name>
</gene>
<dbReference type="InterPro" id="IPR036770">
    <property type="entry name" value="Ankyrin_rpt-contain_sf"/>
</dbReference>
<dbReference type="SUPFAM" id="SSF48403">
    <property type="entry name" value="Ankyrin repeat"/>
    <property type="match status" value="2"/>
</dbReference>
<dbReference type="Proteomes" id="UP000799424">
    <property type="component" value="Unassembled WGS sequence"/>
</dbReference>
<keyword evidence="1" id="KW-0677">Repeat</keyword>
<dbReference type="InterPro" id="IPR027417">
    <property type="entry name" value="P-loop_NTPase"/>
</dbReference>
<evidence type="ECO:0000256" key="1">
    <source>
        <dbReference type="ARBA" id="ARBA00022737"/>
    </source>
</evidence>
<dbReference type="SUPFAM" id="SSF52540">
    <property type="entry name" value="P-loop containing nucleoside triphosphate hydrolases"/>
    <property type="match status" value="1"/>
</dbReference>
<keyword evidence="5" id="KW-1185">Reference proteome</keyword>
<dbReference type="OrthoDB" id="7464126at2759"/>
<evidence type="ECO:0000256" key="2">
    <source>
        <dbReference type="PROSITE-ProRule" id="PRU00023"/>
    </source>
</evidence>
<feature type="domain" description="Nephrocystin 3-like N-terminal" evidence="3">
    <location>
        <begin position="220"/>
        <end position="393"/>
    </location>
</feature>
<organism evidence="4 5">
    <name type="scientific">Ophiobolus disseminans</name>
    <dbReference type="NCBI Taxonomy" id="1469910"/>
    <lineage>
        <taxon>Eukaryota</taxon>
        <taxon>Fungi</taxon>
        <taxon>Dikarya</taxon>
        <taxon>Ascomycota</taxon>
        <taxon>Pezizomycotina</taxon>
        <taxon>Dothideomycetes</taxon>
        <taxon>Pleosporomycetidae</taxon>
        <taxon>Pleosporales</taxon>
        <taxon>Pleosporineae</taxon>
        <taxon>Phaeosphaeriaceae</taxon>
        <taxon>Ophiobolus</taxon>
    </lineage>
</organism>
<dbReference type="InterPro" id="IPR002110">
    <property type="entry name" value="Ankyrin_rpt"/>
</dbReference>
<accession>A0A6A6ZZL0</accession>
<name>A0A6A6ZZL0_9PLEO</name>
<proteinExistence type="predicted"/>
<protein>
    <recommendedName>
        <fullName evidence="3">Nephrocystin 3-like N-terminal domain-containing protein</fullName>
    </recommendedName>
</protein>
<dbReference type="EMBL" id="MU006226">
    <property type="protein sequence ID" value="KAF2826303.1"/>
    <property type="molecule type" value="Genomic_DNA"/>
</dbReference>
<evidence type="ECO:0000259" key="3">
    <source>
        <dbReference type="Pfam" id="PF24883"/>
    </source>
</evidence>
<dbReference type="Pfam" id="PF12796">
    <property type="entry name" value="Ank_2"/>
    <property type="match status" value="1"/>
</dbReference>
<dbReference type="PROSITE" id="PS50088">
    <property type="entry name" value="ANK_REPEAT"/>
    <property type="match status" value="1"/>
</dbReference>
<dbReference type="PANTHER" id="PTHR10039:SF16">
    <property type="entry name" value="GPI INOSITOL-DEACYLASE"/>
    <property type="match status" value="1"/>
</dbReference>
<evidence type="ECO:0000313" key="5">
    <source>
        <dbReference type="Proteomes" id="UP000799424"/>
    </source>
</evidence>
<dbReference type="Pfam" id="PF24883">
    <property type="entry name" value="NPHP3_N"/>
    <property type="match status" value="1"/>
</dbReference>
<dbReference type="PANTHER" id="PTHR10039">
    <property type="entry name" value="AMELOGENIN"/>
    <property type="match status" value="1"/>
</dbReference>
<feature type="repeat" description="ANK" evidence="2">
    <location>
        <begin position="1467"/>
        <end position="1499"/>
    </location>
</feature>
<keyword evidence="2" id="KW-0040">ANK repeat</keyword>
<dbReference type="Gene3D" id="1.25.40.20">
    <property type="entry name" value="Ankyrin repeat-containing domain"/>
    <property type="match status" value="4"/>
</dbReference>
<sequence>MTMAALIQPSPWQVALDTLSVKDKYQLAIPHSNTSNLLGELLQATKDRQQLCLDKRWKIAWRNGWQIILRDVFEKAAKWIQKFKEAGDIAVQYDTSAASLPDSKRILGSLANSTGGTKEQLEKVHACEQQLQQSTNLVLGDLIGTLAVELRSLRKDQGDQYAALEKIISLYSDPLTQASGALVQVQAGIVEEERTALFRWLSTLNHRERHQHVYRDVLPGTGRWLLHNQTYVHWKASKNSSIFWVKGIPGCGKTKLVSTVVKGRLRAQGSASLSGSLAYVYCSRNDTTLAADAVVRSILKQLACSHEDGQIHPAIREEFEKRKLAATKASMELLSPSVNDCTSMLHSILDHRPATILIDGLDELDCDAISVILPLKGLIENSSNLLKILIASRADTTISAHLHGIPNIVISATDNSTDISLFVDTSLDVAIRERRLLKGKVSTDLRELIKSTLVQGASAMFLWASLHIQQLCDGHKYELESDVINALASLPTTLRSVIHQMYNRIEQYPTTAKEVAQRTISWLLVAERPLTVSELFTATCGMQSVEIGTAVSLCSGFVSTDATTNQITFADASIREYLQDLPEYSSSRLNALAASSCIRCLLDGSDALTVDDIDHINRDTPSFHTYSTFYWVRYLSRIGGTELDDDLRRSISAFVNEDDGQNLQFWMDDLEVLLPSGKFWPSQLVSELRACVCNKANPVFAACVYGIPLLLDEAPSSWDVRNHYGAAPLYAGTWEYLLQAAAHGDHDAIVRSLVAAGANPWQKGRFNSAIEAAIAGARQSTTILLLSECVSDDITQPQKWLEMASYNGLHEVVDWLVDNVGRQQLQVGNTSTTQYPHDALQGALYRGRTRVAVKLLQSLPDVNVPGGYFENALQAACVGSHCTLVSKLLDMGAEPNSVGRYGSCLKAACISGKLEVVTLLLEKGAILGADHFNALELAASRGNIAISKLLIRVLPSENRTEEGNTFKKITSAALYAASAGGSCDITKLLLDNGAHPFAGQALEQALENHNHDIAHILFEHIDKLEDYNRFEVISCSFDGLNGCLHEAALESESPGTHRWRSEVFNFNPDSTSIPAFSSSSDQFLSRLMDQIEPSLKAAVNYDRNSLGGGHPDGKEYLERLVAIRGSAEDLAAMLSRGIDLNSHHYPSLMELAAKEGNMDVLASMLDRGAMLKGALQTAVYCSQIEVVRLILRKRPKVNVGEGTEWNAHYDSMIEKASALSLAVGHQPYDESMMNLLLWHKSKTTRSGPGPSLLVAVRQKSQQPLDLLLDTTCSAERQAWNKEEQLAISNAVYYAIGVNEIEVVKKLLDRTNVLSNYRQWLLDTMACRAARSAKIEAMEFVYGLAHPVDRERMARAVLLDVSSDPEMPKCSSETLTRVIIPHKGSDLEFIFRNLVRRGKYLKATKLLNEGTTTKLLQRHAEQNFVKVDTSIVHFVMQRMILDKLPVDSELLLHVLIKNEASVSAGDEKLKTPLYYACRQAWDQAFFLLLSAGADITVEHEHYGMDMNFPDFTLRMIQWVSDRTQTSEHECWSRIFFRLVEAGLLFDCSHHGLIVLFESACRHGLAVEVQKMLDPMTWVPLPSSSRPNEALLIESSGLHIAALNAQSPLLHYRYNMVQTSGL</sequence>